<keyword evidence="2" id="KW-1185">Reference proteome</keyword>
<dbReference type="HOGENOM" id="CLU_3382610_0_0_6"/>
<evidence type="ECO:0000313" key="1">
    <source>
        <dbReference type="EMBL" id="AAU38695.1"/>
    </source>
</evidence>
<reference evidence="1 2" key="1">
    <citation type="journal article" date="2004" name="Nat. Biotechnol.">
        <title>The genome sequence of the capnophilic rumen bacterium Mannheimia succiniciproducens.</title>
        <authorList>
            <person name="Hong S.H."/>
            <person name="Kim J.S."/>
            <person name="Lee S.Y."/>
            <person name="In Y.H."/>
            <person name="Choi S.S."/>
            <person name="Rih J.-K."/>
            <person name="Kim C.H."/>
            <person name="Jeong H."/>
            <person name="Hur C.G."/>
            <person name="Kim J.J."/>
        </authorList>
    </citation>
    <scope>NUCLEOTIDE SEQUENCE [LARGE SCALE GENOMIC DNA]</scope>
    <source>
        <strain evidence="2">KCTC 0769BP / MBEL55E</strain>
    </source>
</reference>
<dbReference type="EMBL" id="AE016827">
    <property type="protein sequence ID" value="AAU38695.1"/>
    <property type="molecule type" value="Genomic_DNA"/>
</dbReference>
<sequence>MSGLQVGEQVVQKAGALINEGDQVEVVLSKGAE</sequence>
<dbReference type="KEGG" id="msu:MS2088"/>
<protein>
    <submittedName>
        <fullName evidence="1">Uncharacterized protein</fullName>
    </submittedName>
</protein>
<gene>
    <name evidence="1" type="ordered locus">MS2088</name>
</gene>
<dbReference type="AlphaFoldDB" id="Q65QR5"/>
<name>Q65QR5_MANSM</name>
<evidence type="ECO:0000313" key="2">
    <source>
        <dbReference type="Proteomes" id="UP000000607"/>
    </source>
</evidence>
<accession>Q65QR5</accession>
<dbReference type="Proteomes" id="UP000000607">
    <property type="component" value="Chromosome"/>
</dbReference>
<proteinExistence type="predicted"/>
<organism evidence="1 2">
    <name type="scientific">Mannheimia succiniciproducens (strain KCTC 0769BP / MBEL55E)</name>
    <dbReference type="NCBI Taxonomy" id="221988"/>
    <lineage>
        <taxon>Bacteria</taxon>
        <taxon>Pseudomonadati</taxon>
        <taxon>Pseudomonadota</taxon>
        <taxon>Gammaproteobacteria</taxon>
        <taxon>Pasteurellales</taxon>
        <taxon>Pasteurellaceae</taxon>
        <taxon>Basfia</taxon>
    </lineage>
</organism>